<accession>A0A9P8JUM3</accession>
<reference evidence="1" key="2">
    <citation type="submission" date="2021-08" db="EMBL/GenBank/DDBJ databases">
        <authorList>
            <person name="Gostincar C."/>
            <person name="Sun X."/>
            <person name="Song Z."/>
            <person name="Gunde-Cimerman N."/>
        </authorList>
    </citation>
    <scope>NUCLEOTIDE SEQUENCE</scope>
    <source>
        <strain evidence="1">EXF-9298</strain>
    </source>
</reference>
<dbReference type="Proteomes" id="UP000729357">
    <property type="component" value="Unassembled WGS sequence"/>
</dbReference>
<reference evidence="1" key="1">
    <citation type="journal article" date="2021" name="J Fungi (Basel)">
        <title>Virulence traits and population genomics of the black yeast Aureobasidium melanogenum.</title>
        <authorList>
            <person name="Cernosa A."/>
            <person name="Sun X."/>
            <person name="Gostincar C."/>
            <person name="Fang C."/>
            <person name="Gunde-Cimerman N."/>
            <person name="Song Z."/>
        </authorList>
    </citation>
    <scope>NUCLEOTIDE SEQUENCE</scope>
    <source>
        <strain evidence="1">EXF-9298</strain>
    </source>
</reference>
<dbReference type="EMBL" id="JAHFXS010001122">
    <property type="protein sequence ID" value="KAG9979489.1"/>
    <property type="molecule type" value="Genomic_DNA"/>
</dbReference>
<evidence type="ECO:0000313" key="1">
    <source>
        <dbReference type="EMBL" id="KAG9979489.1"/>
    </source>
</evidence>
<dbReference type="PANTHER" id="PTHR41390:SF1">
    <property type="entry name" value="NADH-UBIQUINONE OXIDOREDUCTASE 213 KDA SUBUNIT"/>
    <property type="match status" value="1"/>
</dbReference>
<protein>
    <submittedName>
        <fullName evidence="1">Uncharacterized protein</fullName>
    </submittedName>
</protein>
<dbReference type="AlphaFoldDB" id="A0A9P8JUM3"/>
<comment type="caution">
    <text evidence="1">The sequence shown here is derived from an EMBL/GenBank/DDBJ whole genome shotgun (WGS) entry which is preliminary data.</text>
</comment>
<name>A0A9P8JUM3_AURME</name>
<gene>
    <name evidence="1" type="ORF">KCU98_g8743</name>
</gene>
<feature type="non-terminal residue" evidence="1">
    <location>
        <position position="222"/>
    </location>
</feature>
<dbReference type="PANTHER" id="PTHR41390">
    <property type="entry name" value="CHROMOSOME 7, WHOLE GENOME SHOTGUN SEQUENCE"/>
    <property type="match status" value="1"/>
</dbReference>
<proteinExistence type="predicted"/>
<keyword evidence="2" id="KW-1185">Reference proteome</keyword>
<evidence type="ECO:0000313" key="2">
    <source>
        <dbReference type="Proteomes" id="UP000729357"/>
    </source>
</evidence>
<organism evidence="1 2">
    <name type="scientific">Aureobasidium melanogenum</name>
    <name type="common">Aureobasidium pullulans var. melanogenum</name>
    <dbReference type="NCBI Taxonomy" id="46634"/>
    <lineage>
        <taxon>Eukaryota</taxon>
        <taxon>Fungi</taxon>
        <taxon>Dikarya</taxon>
        <taxon>Ascomycota</taxon>
        <taxon>Pezizomycotina</taxon>
        <taxon>Dothideomycetes</taxon>
        <taxon>Dothideomycetidae</taxon>
        <taxon>Dothideales</taxon>
        <taxon>Saccotheciaceae</taxon>
        <taxon>Aureobasidium</taxon>
    </lineage>
</organism>
<sequence>MDRNQAARLPQAESIIGPALKIGALSGAAGFVTGSVAGVIRNSPPLLFGLGSGIQWFGLGTTYWGESMSFQLGCIVPTIAGTRSFIFQAWDTGKGLTKSDKVSASTIAGGVAGSGVGLLTRGPRNVIPGAIMFSLFGFFGQTVSNSYDKTDLPASDEPQMNFWQRFASLKWMPVTVLKDGEYEDMLREKQLKLEAEIALVDERIAALKAQHAQALAKDSGAA</sequence>